<dbReference type="GO" id="GO:0030428">
    <property type="term" value="C:cell septum"/>
    <property type="evidence" value="ECO:0007669"/>
    <property type="project" value="TreeGrafter"/>
</dbReference>
<evidence type="ECO:0000256" key="3">
    <source>
        <dbReference type="ARBA" id="ARBA00022692"/>
    </source>
</evidence>
<dbReference type="Proteomes" id="UP000318359">
    <property type="component" value="Unassembled WGS sequence"/>
</dbReference>
<dbReference type="Pfam" id="PF04977">
    <property type="entry name" value="DivIC"/>
    <property type="match status" value="1"/>
</dbReference>
<comment type="caution">
    <text evidence="9">The sequence shown here is derived from an EMBL/GenBank/DDBJ whole genome shotgun (WGS) entry which is preliminary data.</text>
</comment>
<keyword evidence="6" id="KW-0131">Cell cycle</keyword>
<reference evidence="9 10" key="1">
    <citation type="submission" date="2019-02" db="EMBL/GenBank/DDBJ databases">
        <title>Prokaryotic population dynamics and viral predation in marine succession experiment using metagenomics: the confinement effect.</title>
        <authorList>
            <person name="Haro-Moreno J.M."/>
            <person name="Rodriguez-Valera F."/>
            <person name="Lopez-Perez M."/>
        </authorList>
    </citation>
    <scope>NUCLEOTIDE SEQUENCE [LARGE SCALE GENOMIC DNA]</scope>
    <source>
        <strain evidence="9">MED-G167</strain>
    </source>
</reference>
<keyword evidence="7" id="KW-0175">Coiled coil</keyword>
<evidence type="ECO:0008006" key="11">
    <source>
        <dbReference type="Google" id="ProtNLM"/>
    </source>
</evidence>
<feature type="coiled-coil region" evidence="7">
    <location>
        <begin position="33"/>
        <end position="60"/>
    </location>
</feature>
<accession>A0A520MC94</accession>
<protein>
    <recommendedName>
        <fullName evidence="11">Cell division protein FtsB</fullName>
    </recommendedName>
</protein>
<evidence type="ECO:0000313" key="10">
    <source>
        <dbReference type="Proteomes" id="UP000318359"/>
    </source>
</evidence>
<feature type="transmembrane region" description="Helical" evidence="8">
    <location>
        <begin position="6"/>
        <end position="25"/>
    </location>
</feature>
<evidence type="ECO:0000256" key="1">
    <source>
        <dbReference type="ARBA" id="ARBA00022475"/>
    </source>
</evidence>
<dbReference type="EMBL" id="SHBM01000003">
    <property type="protein sequence ID" value="RZO18845.1"/>
    <property type="molecule type" value="Genomic_DNA"/>
</dbReference>
<dbReference type="PANTHER" id="PTHR37485">
    <property type="entry name" value="CELL DIVISION PROTEIN FTSB"/>
    <property type="match status" value="1"/>
</dbReference>
<name>A0A520MC94_9GAMM</name>
<evidence type="ECO:0000256" key="2">
    <source>
        <dbReference type="ARBA" id="ARBA00022618"/>
    </source>
</evidence>
<dbReference type="AlphaFoldDB" id="A0A520MC94"/>
<evidence type="ECO:0000256" key="7">
    <source>
        <dbReference type="SAM" id="Coils"/>
    </source>
</evidence>
<organism evidence="9 10">
    <name type="scientific">SAR86 cluster bacterium</name>
    <dbReference type="NCBI Taxonomy" id="2030880"/>
    <lineage>
        <taxon>Bacteria</taxon>
        <taxon>Pseudomonadati</taxon>
        <taxon>Pseudomonadota</taxon>
        <taxon>Gammaproteobacteria</taxon>
        <taxon>SAR86 cluster</taxon>
    </lineage>
</organism>
<evidence type="ECO:0000256" key="4">
    <source>
        <dbReference type="ARBA" id="ARBA00022989"/>
    </source>
</evidence>
<proteinExistence type="predicted"/>
<keyword evidence="1" id="KW-1003">Cell membrane</keyword>
<dbReference type="InterPro" id="IPR007060">
    <property type="entry name" value="FtsL/DivIC"/>
</dbReference>
<evidence type="ECO:0000313" key="9">
    <source>
        <dbReference type="EMBL" id="RZO18845.1"/>
    </source>
</evidence>
<dbReference type="GO" id="GO:0043093">
    <property type="term" value="P:FtsZ-dependent cytokinesis"/>
    <property type="evidence" value="ECO:0007669"/>
    <property type="project" value="TreeGrafter"/>
</dbReference>
<evidence type="ECO:0000256" key="6">
    <source>
        <dbReference type="ARBA" id="ARBA00023306"/>
    </source>
</evidence>
<dbReference type="PANTHER" id="PTHR37485:SF1">
    <property type="entry name" value="CELL DIVISION PROTEIN FTSB"/>
    <property type="match status" value="1"/>
</dbReference>
<keyword evidence="2" id="KW-0132">Cell division</keyword>
<sequence length="101" mass="12034">MNRVSIYIFVFLLTIILVLSYNLFISSNGYKERDSLINQNNNLQQRNKAIRDSNEELKFEIINAQDSDEHIENYARENLNLSMPDEEFIKFNKKDVKEEDE</sequence>
<gene>
    <name evidence="9" type="ORF">EVB00_00430</name>
</gene>
<dbReference type="InterPro" id="IPR023081">
    <property type="entry name" value="Cell_div_FtsB"/>
</dbReference>
<keyword evidence="3 8" id="KW-0812">Transmembrane</keyword>
<evidence type="ECO:0000256" key="8">
    <source>
        <dbReference type="SAM" id="Phobius"/>
    </source>
</evidence>
<keyword evidence="5 8" id="KW-0472">Membrane</keyword>
<evidence type="ECO:0000256" key="5">
    <source>
        <dbReference type="ARBA" id="ARBA00023136"/>
    </source>
</evidence>
<keyword evidence="4 8" id="KW-1133">Transmembrane helix</keyword>